<sequence>MNLRAIDGDDDKTAFIKSLLKEKGAASILGLLESGASPLAIGNEVVKSALKIPRGNDMYRSVMEPDRVAGKELSRPYEGALVEKASTRTPRLIELVNEAVSKQSKDKPGRESINIAKRILSLGDDALLDEVRKLPEGDNLVELIGEAYDLREKIKNKLHKSGEGRDRNQTKIKYEELLARIGRRIKVGAKPDMQPTSGRALPRTPKKRSQENMDTNAEMDTSIGGENVGVDADQSAGPEYLPRSKGVLKDEKRRDFFLKRINGVLKERGRGTSDAGLGALVLEQLSQNRNLMSPLFAVLSRRLPPSLAGKLKGKIDGDNKELSDSDVAKVGYVVRQELVSESGALVSYEIIQKAIKDISRVVQSTERDGQGETDALVDEKVGEAVIEVAAKSDANTEAAVEAVVATASNARDRNAKALEKLMRDRIKIRRERFRTPLRQSAADRILLRRLGKAVRKNKKARK</sequence>
<accession>A0A2H0RKR9</accession>
<proteinExistence type="predicted"/>
<evidence type="ECO:0000256" key="1">
    <source>
        <dbReference type="SAM" id="MobiDB-lite"/>
    </source>
</evidence>
<protein>
    <submittedName>
        <fullName evidence="2">Uncharacterized protein</fullName>
    </submittedName>
</protein>
<feature type="region of interest" description="Disordered" evidence="1">
    <location>
        <begin position="189"/>
        <end position="242"/>
    </location>
</feature>
<dbReference type="Proteomes" id="UP000230833">
    <property type="component" value="Unassembled WGS sequence"/>
</dbReference>
<organism evidence="2 3">
    <name type="scientific">Candidatus Vogelbacteria bacterium CG10_big_fil_rev_8_21_14_0_10_45_14</name>
    <dbReference type="NCBI Taxonomy" id="1975042"/>
    <lineage>
        <taxon>Bacteria</taxon>
        <taxon>Candidatus Vogeliibacteriota</taxon>
    </lineage>
</organism>
<dbReference type="AlphaFoldDB" id="A0A2H0RKR9"/>
<dbReference type="EMBL" id="PCYL01000005">
    <property type="protein sequence ID" value="PIR47142.1"/>
    <property type="molecule type" value="Genomic_DNA"/>
</dbReference>
<comment type="caution">
    <text evidence="2">The sequence shown here is derived from an EMBL/GenBank/DDBJ whole genome shotgun (WGS) entry which is preliminary data.</text>
</comment>
<reference evidence="2 3" key="1">
    <citation type="submission" date="2017-09" db="EMBL/GenBank/DDBJ databases">
        <title>Depth-based differentiation of microbial function through sediment-hosted aquifers and enrichment of novel symbionts in the deep terrestrial subsurface.</title>
        <authorList>
            <person name="Probst A.J."/>
            <person name="Ladd B."/>
            <person name="Jarett J.K."/>
            <person name="Geller-Mcgrath D.E."/>
            <person name="Sieber C.M."/>
            <person name="Emerson J.B."/>
            <person name="Anantharaman K."/>
            <person name="Thomas B.C."/>
            <person name="Malmstrom R."/>
            <person name="Stieglmeier M."/>
            <person name="Klingl A."/>
            <person name="Woyke T."/>
            <person name="Ryan C.M."/>
            <person name="Banfield J.F."/>
        </authorList>
    </citation>
    <scope>NUCLEOTIDE SEQUENCE [LARGE SCALE GENOMIC DNA]</scope>
    <source>
        <strain evidence="2">CG10_big_fil_rev_8_21_14_0_10_45_14</strain>
    </source>
</reference>
<name>A0A2H0RKR9_9BACT</name>
<evidence type="ECO:0000313" key="2">
    <source>
        <dbReference type="EMBL" id="PIR47142.1"/>
    </source>
</evidence>
<gene>
    <name evidence="2" type="ORF">COV07_00515</name>
</gene>
<evidence type="ECO:0000313" key="3">
    <source>
        <dbReference type="Proteomes" id="UP000230833"/>
    </source>
</evidence>